<dbReference type="AlphaFoldDB" id="A0A2Y9C2E5"/>
<dbReference type="FunFam" id="3.30.300.30:FF:000008">
    <property type="entry name" value="2,3-dihydroxybenzoate-AMP ligase"/>
    <property type="match status" value="1"/>
</dbReference>
<keyword evidence="2" id="KW-0436">Ligase</keyword>
<dbReference type="EMBL" id="UESZ01000001">
    <property type="protein sequence ID" value="SSA35953.1"/>
    <property type="molecule type" value="Genomic_DNA"/>
</dbReference>
<evidence type="ECO:0000256" key="2">
    <source>
        <dbReference type="ARBA" id="ARBA00022598"/>
    </source>
</evidence>
<feature type="domain" description="AMP-dependent synthetase/ligase" evidence="3">
    <location>
        <begin position="9"/>
        <end position="359"/>
    </location>
</feature>
<dbReference type="SUPFAM" id="SSF56801">
    <property type="entry name" value="Acetyl-CoA synthetase-like"/>
    <property type="match status" value="1"/>
</dbReference>
<name>A0A2Y9C2E5_9MICO</name>
<dbReference type="InterPro" id="IPR000873">
    <property type="entry name" value="AMP-dep_synth/lig_dom"/>
</dbReference>
<dbReference type="PROSITE" id="PS00455">
    <property type="entry name" value="AMP_BINDING"/>
    <property type="match status" value="1"/>
</dbReference>
<feature type="domain" description="AMP-binding enzyme C-terminal" evidence="4">
    <location>
        <begin position="409"/>
        <end position="484"/>
    </location>
</feature>
<sequence length="508" mass="55028">MTNLAANLHTSAAAYPDNVAIKLDDFELTYAALQDAAGRLASYLESEGVKPGDRIALSQPNLPTFPVIFYGALQAGAIVVPMNPLFKPREVEYYLSDAGVSLLFGMAGDAATGAEQAGVKFFETDPASLLALLPQHEPKTDVVERADDDTAVILYTSGTTGRPKGAELTHSNLNTNQEVVARTLIQISSDDVLFGCLPLFHVFGLTCSMNTAIAKGATLTLIPRFEPVKALQILERDKATVFAGVPTMYNAMLMAGASLPDVDVSSLRTCCSGGSSMPVEVMRKFEERFGTKILEGYGLSETSPVASFNHPNAERKPGSIGTPIEDVEMRLANSDGSDTPAGEIGEIAIKGHNIMKGYWNRPDATAEAIRDGWFFSGDLANKDEDGYYYIVDRAKDMIIRGGYNVYPREIEEVIYEHPQVAEAAVIGIAHEHYGEEVAAYVVPTEGADLDVDTLREWIKERVAAYKYPRVIEFIGELPKGATGKILKRELRTLAEDSAQTETNQSAGV</sequence>
<dbReference type="InterPro" id="IPR020845">
    <property type="entry name" value="AMP-binding_CS"/>
</dbReference>
<gene>
    <name evidence="5" type="ORF">SAMN04489750_3332</name>
</gene>
<dbReference type="CDD" id="cd05936">
    <property type="entry name" value="FC-FACS_FadD_like"/>
    <property type="match status" value="1"/>
</dbReference>
<evidence type="ECO:0000259" key="3">
    <source>
        <dbReference type="Pfam" id="PF00501"/>
    </source>
</evidence>
<dbReference type="InterPro" id="IPR042099">
    <property type="entry name" value="ANL_N_sf"/>
</dbReference>
<dbReference type="GO" id="GO:0016877">
    <property type="term" value="F:ligase activity, forming carbon-sulfur bonds"/>
    <property type="evidence" value="ECO:0007669"/>
    <property type="project" value="UniProtKB-ARBA"/>
</dbReference>
<dbReference type="Gene3D" id="3.30.300.30">
    <property type="match status" value="1"/>
</dbReference>
<dbReference type="Pfam" id="PF00501">
    <property type="entry name" value="AMP-binding"/>
    <property type="match status" value="1"/>
</dbReference>
<protein>
    <submittedName>
        <fullName evidence="5">Long-chain acyl-CoA synthetase</fullName>
    </submittedName>
</protein>
<dbReference type="InterPro" id="IPR025110">
    <property type="entry name" value="AMP-bd_C"/>
</dbReference>
<dbReference type="Proteomes" id="UP000250028">
    <property type="component" value="Unassembled WGS sequence"/>
</dbReference>
<dbReference type="Pfam" id="PF13193">
    <property type="entry name" value="AMP-binding_C"/>
    <property type="match status" value="1"/>
</dbReference>
<evidence type="ECO:0000259" key="4">
    <source>
        <dbReference type="Pfam" id="PF13193"/>
    </source>
</evidence>
<organism evidence="5 6">
    <name type="scientific">Branchiibius hedensis</name>
    <dbReference type="NCBI Taxonomy" id="672460"/>
    <lineage>
        <taxon>Bacteria</taxon>
        <taxon>Bacillati</taxon>
        <taxon>Actinomycetota</taxon>
        <taxon>Actinomycetes</taxon>
        <taxon>Micrococcales</taxon>
        <taxon>Dermacoccaceae</taxon>
        <taxon>Branchiibius</taxon>
    </lineage>
</organism>
<dbReference type="Gene3D" id="3.40.50.12780">
    <property type="entry name" value="N-terminal domain of ligase-like"/>
    <property type="match status" value="1"/>
</dbReference>
<comment type="similarity">
    <text evidence="1">Belongs to the ATP-dependent AMP-binding enzyme family.</text>
</comment>
<dbReference type="OrthoDB" id="9803968at2"/>
<evidence type="ECO:0000313" key="5">
    <source>
        <dbReference type="EMBL" id="SSA35953.1"/>
    </source>
</evidence>
<dbReference type="NCBIfam" id="NF004837">
    <property type="entry name" value="PRK06187.1"/>
    <property type="match status" value="1"/>
</dbReference>
<evidence type="ECO:0000256" key="1">
    <source>
        <dbReference type="ARBA" id="ARBA00006432"/>
    </source>
</evidence>
<dbReference type="InterPro" id="IPR045851">
    <property type="entry name" value="AMP-bd_C_sf"/>
</dbReference>
<evidence type="ECO:0000313" key="6">
    <source>
        <dbReference type="Proteomes" id="UP000250028"/>
    </source>
</evidence>
<dbReference type="InterPro" id="IPR050237">
    <property type="entry name" value="ATP-dep_AMP-bd_enzyme"/>
</dbReference>
<accession>A0A2Y9C2E5</accession>
<reference evidence="6" key="1">
    <citation type="submission" date="2016-10" db="EMBL/GenBank/DDBJ databases">
        <authorList>
            <person name="Varghese N."/>
            <person name="Submissions S."/>
        </authorList>
    </citation>
    <scope>NUCLEOTIDE SEQUENCE [LARGE SCALE GENOMIC DNA]</scope>
    <source>
        <strain evidence="6">DSM 22951</strain>
    </source>
</reference>
<dbReference type="PANTHER" id="PTHR43767:SF12">
    <property type="entry name" value="AMP-DEPENDENT SYNTHETASE AND LIGASE"/>
    <property type="match status" value="1"/>
</dbReference>
<dbReference type="RefSeq" id="WP_109687571.1">
    <property type="nucleotide sequence ID" value="NZ_QGDN01000001.1"/>
</dbReference>
<keyword evidence="6" id="KW-1185">Reference proteome</keyword>
<dbReference type="PANTHER" id="PTHR43767">
    <property type="entry name" value="LONG-CHAIN-FATTY-ACID--COA LIGASE"/>
    <property type="match status" value="1"/>
</dbReference>
<proteinExistence type="inferred from homology"/>